<gene>
    <name evidence="3" type="ORF">CAPTEDRAFT_208093</name>
</gene>
<evidence type="ECO:0000313" key="4">
    <source>
        <dbReference type="EnsemblMetazoa" id="CapteP208093"/>
    </source>
</evidence>
<evidence type="ECO:0000313" key="3">
    <source>
        <dbReference type="EMBL" id="ELU00838.1"/>
    </source>
</evidence>
<dbReference type="EMBL" id="AMQN01047294">
    <property type="status" value="NOT_ANNOTATED_CDS"/>
    <property type="molecule type" value="Genomic_DNA"/>
</dbReference>
<accession>R7UAJ7</accession>
<keyword evidence="5" id="KW-1185">Reference proteome</keyword>
<evidence type="ECO:0000256" key="1">
    <source>
        <dbReference type="SAM" id="MobiDB-lite"/>
    </source>
</evidence>
<evidence type="ECO:0000259" key="2">
    <source>
        <dbReference type="Pfam" id="PF21599"/>
    </source>
</evidence>
<dbReference type="STRING" id="283909.R7UAJ7"/>
<reference evidence="4" key="3">
    <citation type="submission" date="2015-06" db="UniProtKB">
        <authorList>
            <consortium name="EnsemblMetazoa"/>
        </authorList>
    </citation>
    <scope>IDENTIFICATION</scope>
</reference>
<dbReference type="HOGENOM" id="CLU_1717768_0_0_1"/>
<proteinExistence type="predicted"/>
<sequence length="153" mass="17412">MATNVRIPEPKIGDNYSSYPEFKTYLDAYSQQSYQVFVVLDSKKISTANKSRPKKPLPESLEVGYAKLTCTHYGQKETRKSKLPTGKRPKQSTIKTDCSAYIQLSGRWHGENACLEIIGLNLQHNHPLTSERYALHPMKRRLNSEEGEAVQLL</sequence>
<feature type="region of interest" description="Disordered" evidence="1">
    <location>
        <begin position="74"/>
        <end position="94"/>
    </location>
</feature>
<evidence type="ECO:0000313" key="5">
    <source>
        <dbReference type="Proteomes" id="UP000014760"/>
    </source>
</evidence>
<dbReference type="OMA" id="INEHNHA"/>
<protein>
    <recommendedName>
        <fullName evidence="2">ZSWIM3 N-terminal domain-containing protein</fullName>
    </recommendedName>
</protein>
<feature type="compositionally biased region" description="Basic residues" evidence="1">
    <location>
        <begin position="81"/>
        <end position="90"/>
    </location>
</feature>
<dbReference type="PANTHER" id="PTHR31569:SF4">
    <property type="entry name" value="SWIM-TYPE DOMAIN-CONTAINING PROTEIN"/>
    <property type="match status" value="1"/>
</dbReference>
<dbReference type="EnsemblMetazoa" id="CapteT208093">
    <property type="protein sequence ID" value="CapteP208093"/>
    <property type="gene ID" value="CapteG208093"/>
</dbReference>
<dbReference type="Proteomes" id="UP000014760">
    <property type="component" value="Unassembled WGS sequence"/>
</dbReference>
<reference evidence="3 5" key="2">
    <citation type="journal article" date="2013" name="Nature">
        <title>Insights into bilaterian evolution from three spiralian genomes.</title>
        <authorList>
            <person name="Simakov O."/>
            <person name="Marletaz F."/>
            <person name="Cho S.J."/>
            <person name="Edsinger-Gonzales E."/>
            <person name="Havlak P."/>
            <person name="Hellsten U."/>
            <person name="Kuo D.H."/>
            <person name="Larsson T."/>
            <person name="Lv J."/>
            <person name="Arendt D."/>
            <person name="Savage R."/>
            <person name="Osoegawa K."/>
            <person name="de Jong P."/>
            <person name="Grimwood J."/>
            <person name="Chapman J.A."/>
            <person name="Shapiro H."/>
            <person name="Aerts A."/>
            <person name="Otillar R.P."/>
            <person name="Terry A.Y."/>
            <person name="Boore J.L."/>
            <person name="Grigoriev I.V."/>
            <person name="Lindberg D.R."/>
            <person name="Seaver E.C."/>
            <person name="Weisblat D.A."/>
            <person name="Putnam N.H."/>
            <person name="Rokhsar D.S."/>
        </authorList>
    </citation>
    <scope>NUCLEOTIDE SEQUENCE</scope>
    <source>
        <strain evidence="3 5">I ESC-2004</strain>
    </source>
</reference>
<feature type="domain" description="ZSWIM3 N-terminal" evidence="2">
    <location>
        <begin position="11"/>
        <end position="126"/>
    </location>
</feature>
<dbReference type="InterPro" id="IPR048325">
    <property type="entry name" value="ZSWIM3_N"/>
</dbReference>
<dbReference type="Pfam" id="PF21599">
    <property type="entry name" value="ZSWIM3_N"/>
    <property type="match status" value="1"/>
</dbReference>
<feature type="non-terminal residue" evidence="3">
    <location>
        <position position="153"/>
    </location>
</feature>
<dbReference type="PANTHER" id="PTHR31569">
    <property type="entry name" value="SWIM-TYPE DOMAIN-CONTAINING PROTEIN"/>
    <property type="match status" value="1"/>
</dbReference>
<organism evidence="3">
    <name type="scientific">Capitella teleta</name>
    <name type="common">Polychaete worm</name>
    <dbReference type="NCBI Taxonomy" id="283909"/>
    <lineage>
        <taxon>Eukaryota</taxon>
        <taxon>Metazoa</taxon>
        <taxon>Spiralia</taxon>
        <taxon>Lophotrochozoa</taxon>
        <taxon>Annelida</taxon>
        <taxon>Polychaeta</taxon>
        <taxon>Sedentaria</taxon>
        <taxon>Scolecida</taxon>
        <taxon>Capitellidae</taxon>
        <taxon>Capitella</taxon>
    </lineage>
</organism>
<dbReference type="OrthoDB" id="124789at2759"/>
<dbReference type="EMBL" id="KB305656">
    <property type="protein sequence ID" value="ELU00838.1"/>
    <property type="molecule type" value="Genomic_DNA"/>
</dbReference>
<dbReference type="AlphaFoldDB" id="R7UAJ7"/>
<dbReference type="InterPro" id="IPR052579">
    <property type="entry name" value="Zinc_finger_SWIM"/>
</dbReference>
<reference evidence="5" key="1">
    <citation type="submission" date="2012-12" db="EMBL/GenBank/DDBJ databases">
        <authorList>
            <person name="Hellsten U."/>
            <person name="Grimwood J."/>
            <person name="Chapman J.A."/>
            <person name="Shapiro H."/>
            <person name="Aerts A."/>
            <person name="Otillar R.P."/>
            <person name="Terry A.Y."/>
            <person name="Boore J.L."/>
            <person name="Simakov O."/>
            <person name="Marletaz F."/>
            <person name="Cho S.-J."/>
            <person name="Edsinger-Gonzales E."/>
            <person name="Havlak P."/>
            <person name="Kuo D.-H."/>
            <person name="Larsson T."/>
            <person name="Lv J."/>
            <person name="Arendt D."/>
            <person name="Savage R."/>
            <person name="Osoegawa K."/>
            <person name="de Jong P."/>
            <person name="Lindberg D.R."/>
            <person name="Seaver E.C."/>
            <person name="Weisblat D.A."/>
            <person name="Putnam N.H."/>
            <person name="Grigoriev I.V."/>
            <person name="Rokhsar D.S."/>
        </authorList>
    </citation>
    <scope>NUCLEOTIDE SEQUENCE</scope>
    <source>
        <strain evidence="5">I ESC-2004</strain>
    </source>
</reference>
<name>R7UAJ7_CAPTE</name>